<dbReference type="GO" id="GO:0046983">
    <property type="term" value="F:protein dimerization activity"/>
    <property type="evidence" value="ECO:0007669"/>
    <property type="project" value="InterPro"/>
</dbReference>
<reference evidence="3" key="2">
    <citation type="submission" date="2025-08" db="UniProtKB">
        <authorList>
            <consortium name="Ensembl"/>
        </authorList>
    </citation>
    <scope>IDENTIFICATION</scope>
</reference>
<reference evidence="4" key="1">
    <citation type="submission" date="2011-08" db="EMBL/GenBank/DDBJ databases">
        <title>The draft genome of Latimeria chalumnae.</title>
        <authorList>
            <person name="Di Palma F."/>
            <person name="Alfoldi J."/>
            <person name="Johnson J."/>
            <person name="Berlin A."/>
            <person name="Gnerre S."/>
            <person name="Jaffe D."/>
            <person name="MacCallum I."/>
            <person name="Young S."/>
            <person name="Walker B.J."/>
            <person name="Lander E."/>
            <person name="Lindblad-Toh K."/>
        </authorList>
    </citation>
    <scope>NUCLEOTIDE SEQUENCE [LARGE SCALE GENOMIC DNA]</scope>
    <source>
        <strain evidence="4">Wild caught</strain>
    </source>
</reference>
<evidence type="ECO:0000259" key="2">
    <source>
        <dbReference type="Pfam" id="PF14291"/>
    </source>
</evidence>
<evidence type="ECO:0000313" key="3">
    <source>
        <dbReference type="Ensembl" id="ENSLACP00000018147.1"/>
    </source>
</evidence>
<name>H3B8C6_LATCH</name>
<dbReference type="Ensembl" id="ENSLACT00000018279.1">
    <property type="protein sequence ID" value="ENSLACP00000018147.1"/>
    <property type="gene ID" value="ENSLACG00000015986.1"/>
</dbReference>
<feature type="domain" description="HAT C-terminal dimerisation" evidence="1">
    <location>
        <begin position="359"/>
        <end position="409"/>
    </location>
</feature>
<protein>
    <recommendedName>
        <fullName evidence="5">HAT C-terminal dimerisation domain-containing protein</fullName>
    </recommendedName>
</protein>
<dbReference type="Pfam" id="PF14291">
    <property type="entry name" value="DUF4371"/>
    <property type="match status" value="1"/>
</dbReference>
<dbReference type="HOGENOM" id="CLU_006175_4_2_1"/>
<dbReference type="PANTHER" id="PTHR45749:SF21">
    <property type="entry name" value="DUF4371 DOMAIN-CONTAINING PROTEIN"/>
    <property type="match status" value="1"/>
</dbReference>
<dbReference type="AlphaFoldDB" id="H3B8C6"/>
<proteinExistence type="predicted"/>
<dbReference type="STRING" id="7897.ENSLACP00000018147"/>
<reference evidence="3" key="3">
    <citation type="submission" date="2025-09" db="UniProtKB">
        <authorList>
            <consortium name="Ensembl"/>
        </authorList>
    </citation>
    <scope>IDENTIFICATION</scope>
</reference>
<dbReference type="InterPro" id="IPR012337">
    <property type="entry name" value="RNaseH-like_sf"/>
</dbReference>
<dbReference type="InterPro" id="IPR008906">
    <property type="entry name" value="HATC_C_dom"/>
</dbReference>
<dbReference type="GeneTree" id="ENSGT00940000162068"/>
<dbReference type="PANTHER" id="PTHR45749">
    <property type="match status" value="1"/>
</dbReference>
<dbReference type="EMBL" id="AFYH01082732">
    <property type="status" value="NOT_ANNOTATED_CDS"/>
    <property type="molecule type" value="Genomic_DNA"/>
</dbReference>
<evidence type="ECO:0008006" key="5">
    <source>
        <dbReference type="Google" id="ProtNLM"/>
    </source>
</evidence>
<dbReference type="Proteomes" id="UP000008672">
    <property type="component" value="Unassembled WGS sequence"/>
</dbReference>
<dbReference type="Pfam" id="PF05699">
    <property type="entry name" value="Dimer_Tnp_hAT"/>
    <property type="match status" value="1"/>
</dbReference>
<evidence type="ECO:0000259" key="1">
    <source>
        <dbReference type="Pfam" id="PF05699"/>
    </source>
</evidence>
<evidence type="ECO:0000313" key="4">
    <source>
        <dbReference type="Proteomes" id="UP000008672"/>
    </source>
</evidence>
<dbReference type="eggNOG" id="ENOG502QSU3">
    <property type="taxonomic scope" value="Eukaryota"/>
</dbReference>
<accession>H3B8C6</accession>
<keyword evidence="4" id="KW-1185">Reference proteome</keyword>
<dbReference type="SUPFAM" id="SSF53098">
    <property type="entry name" value="Ribonuclease H-like"/>
    <property type="match status" value="1"/>
</dbReference>
<dbReference type="InParanoid" id="H3B8C6"/>
<sequence>YLSHDIVNEMISLMGNALLRSKLHQIWQYHWYAIISHEATDLSKKEQMAICIRWVDKFFEIHKNYIGLVQLDATDAQFLTTAVKDRLVHCMLSLPICRGQAFDGAGNMAGKLHGLTSQIQELEPAALYIHCFAHYLNLCLQDFTHQCITIRNALNICMDYHALVECYQEVNSSHNDEYGRIARGVLNQLEQFKVYFGLRLAHLILSAMKRLFCLLQEGLQSIELTEAFLAQQRTNEAFDLFYESIVGEGTKLTGEPSLQRAKRLPKRLQYFEAFDITAACWLLQRAIENLLILYTNGEENQLQGNENLIPQVIQVTYVKDLDFTNKNVPTLNITKVTKVSTLIDVFIAVPSSDVLFSEVHSLLCLFFTLPVSTATAERSFSALRRLKTFLRSIVTQEYLNNAMLLYVHKSSTDELNMTEIAQEFISV</sequence>
<dbReference type="InterPro" id="IPR025398">
    <property type="entry name" value="DUF4371"/>
</dbReference>
<feature type="domain" description="DUF4371" evidence="2">
    <location>
        <begin position="14"/>
        <end position="114"/>
    </location>
</feature>
<organism evidence="3 4">
    <name type="scientific">Latimeria chalumnae</name>
    <name type="common">Coelacanth</name>
    <dbReference type="NCBI Taxonomy" id="7897"/>
    <lineage>
        <taxon>Eukaryota</taxon>
        <taxon>Metazoa</taxon>
        <taxon>Chordata</taxon>
        <taxon>Craniata</taxon>
        <taxon>Vertebrata</taxon>
        <taxon>Euteleostomi</taxon>
        <taxon>Coelacanthiformes</taxon>
        <taxon>Coelacanthidae</taxon>
        <taxon>Latimeria</taxon>
    </lineage>
</organism>